<evidence type="ECO:0000313" key="3">
    <source>
        <dbReference type="EMBL" id="NMV40989.1"/>
    </source>
</evidence>
<dbReference type="PANTHER" id="PTHR43428:SF1">
    <property type="entry name" value="ARSENATE REDUCTASE"/>
    <property type="match status" value="1"/>
</dbReference>
<dbReference type="InterPro" id="IPR036196">
    <property type="entry name" value="Ptyr_pPase_sf"/>
</dbReference>
<comment type="caution">
    <text evidence="3">The sequence shown here is derived from an EMBL/GenBank/DDBJ whole genome shotgun (WGS) entry which is preliminary data.</text>
</comment>
<dbReference type="CDD" id="cd16345">
    <property type="entry name" value="LMWP_ArsC"/>
    <property type="match status" value="1"/>
</dbReference>
<organism evidence="3 4">
    <name type="scientific">Ralstonia insidiosa</name>
    <dbReference type="NCBI Taxonomy" id="190721"/>
    <lineage>
        <taxon>Bacteria</taxon>
        <taxon>Pseudomonadati</taxon>
        <taxon>Pseudomonadota</taxon>
        <taxon>Betaproteobacteria</taxon>
        <taxon>Burkholderiales</taxon>
        <taxon>Burkholderiaceae</taxon>
        <taxon>Ralstonia</taxon>
    </lineage>
</organism>
<sequence>MTTNVLFLCTHNSARSVLSEGMLNHWAQMLNKDVRAYSAGSAPSGRINPFALEALANAGMDTKGYQSKSWDAFVADGAPQMRVVITVCDSAAAEPCPYWPGSPVKVHWGYADPSNAPGGDAGKRHAFEITRQAIGYRVLQLLMLPLDTLSNAELQANLERISQR</sequence>
<evidence type="ECO:0000313" key="4">
    <source>
        <dbReference type="Proteomes" id="UP000575469"/>
    </source>
</evidence>
<keyword evidence="1" id="KW-0059">Arsenical resistance</keyword>
<evidence type="ECO:0000259" key="2">
    <source>
        <dbReference type="SMART" id="SM00226"/>
    </source>
</evidence>
<dbReference type="Gene3D" id="3.40.50.2300">
    <property type="match status" value="1"/>
</dbReference>
<name>A0A848P5Z3_9RALS</name>
<accession>A0A848P5Z3</accession>
<dbReference type="GO" id="GO:0046685">
    <property type="term" value="P:response to arsenic-containing substance"/>
    <property type="evidence" value="ECO:0007669"/>
    <property type="project" value="UniProtKB-KW"/>
</dbReference>
<dbReference type="EMBL" id="JABBZM010000027">
    <property type="protein sequence ID" value="NMV40989.1"/>
    <property type="molecule type" value="Genomic_DNA"/>
</dbReference>
<proteinExistence type="predicted"/>
<dbReference type="SUPFAM" id="SSF52788">
    <property type="entry name" value="Phosphotyrosine protein phosphatases I"/>
    <property type="match status" value="1"/>
</dbReference>
<dbReference type="InterPro" id="IPR023485">
    <property type="entry name" value="Ptyr_pPase"/>
</dbReference>
<reference evidence="3 4" key="1">
    <citation type="submission" date="2020-04" db="EMBL/GenBank/DDBJ databases">
        <title>Ralstonia insidiosa genome sequencing and assembly.</title>
        <authorList>
            <person name="Martins R.C.R."/>
            <person name="Perdigao-Neto L.V."/>
            <person name="Levin A.S.S."/>
            <person name="Costa S.F."/>
        </authorList>
    </citation>
    <scope>NUCLEOTIDE SEQUENCE [LARGE SCALE GENOMIC DNA]</scope>
    <source>
        <strain evidence="3 4">5047</strain>
    </source>
</reference>
<feature type="domain" description="Phosphotyrosine protein phosphatase I" evidence="2">
    <location>
        <begin position="3"/>
        <end position="144"/>
    </location>
</feature>
<dbReference type="Pfam" id="PF01451">
    <property type="entry name" value="LMWPc"/>
    <property type="match status" value="1"/>
</dbReference>
<dbReference type="PANTHER" id="PTHR43428">
    <property type="entry name" value="ARSENATE REDUCTASE"/>
    <property type="match status" value="1"/>
</dbReference>
<dbReference type="AlphaFoldDB" id="A0A848P5Z3"/>
<dbReference type="SMART" id="SM00226">
    <property type="entry name" value="LMWPc"/>
    <property type="match status" value="1"/>
</dbReference>
<dbReference type="RefSeq" id="WP_169341443.1">
    <property type="nucleotide sequence ID" value="NZ_JABBZM010000027.1"/>
</dbReference>
<evidence type="ECO:0000256" key="1">
    <source>
        <dbReference type="ARBA" id="ARBA00022849"/>
    </source>
</evidence>
<dbReference type="Proteomes" id="UP000575469">
    <property type="component" value="Unassembled WGS sequence"/>
</dbReference>
<protein>
    <submittedName>
        <fullName evidence="3">Arsenate reductase ArsC</fullName>
    </submittedName>
</protein>
<gene>
    <name evidence="3" type="ORF">HGR00_24035</name>
</gene>